<protein>
    <submittedName>
        <fullName evidence="1">Uncharacterized protein</fullName>
    </submittedName>
</protein>
<reference evidence="1" key="2">
    <citation type="journal article" date="2014" name="BMC Genomics">
        <title>A genomic perspective to assessing quality of mass-reared SIT flies used in Mediterranean fruit fly (Ceratitis capitata) eradication in California.</title>
        <authorList>
            <person name="Calla B."/>
            <person name="Hall B."/>
            <person name="Hou S."/>
            <person name="Geib S.M."/>
        </authorList>
    </citation>
    <scope>NUCLEOTIDE SEQUENCE</scope>
</reference>
<reference evidence="1" key="1">
    <citation type="submission" date="2013-07" db="EMBL/GenBank/DDBJ databases">
        <authorList>
            <person name="Geib S."/>
        </authorList>
    </citation>
    <scope>NUCLEOTIDE SEQUENCE</scope>
</reference>
<feature type="non-terminal residue" evidence="1">
    <location>
        <position position="160"/>
    </location>
</feature>
<organism evidence="1">
    <name type="scientific">Ceratitis capitata</name>
    <name type="common">Mediterranean fruit fly</name>
    <name type="synonym">Tephritis capitata</name>
    <dbReference type="NCBI Taxonomy" id="7213"/>
    <lineage>
        <taxon>Eukaryota</taxon>
        <taxon>Metazoa</taxon>
        <taxon>Ecdysozoa</taxon>
        <taxon>Arthropoda</taxon>
        <taxon>Hexapoda</taxon>
        <taxon>Insecta</taxon>
        <taxon>Pterygota</taxon>
        <taxon>Neoptera</taxon>
        <taxon>Endopterygota</taxon>
        <taxon>Diptera</taxon>
        <taxon>Brachycera</taxon>
        <taxon>Muscomorpha</taxon>
        <taxon>Tephritoidea</taxon>
        <taxon>Tephritidae</taxon>
        <taxon>Ceratitis</taxon>
        <taxon>Ceratitis</taxon>
    </lineage>
</organism>
<sequence>LFIFQKKTVNTIQTNYENEFASKASSLFFSFHVKVFNLQKTQFRNDGVCRRDDAQCGICNHLEQVVHKSQRQHLGKLELEQRRRAQERQQLVGKLVLVQSRMVLVQSRLDLERWLRVVGNQRMEQMQLVGKQVLERKLVLGLQQLVGKLELVQSKMVLVP</sequence>
<name>W8CEE2_CERCA</name>
<evidence type="ECO:0000313" key="1">
    <source>
        <dbReference type="EMBL" id="JAC06205.1"/>
    </source>
</evidence>
<feature type="non-terminal residue" evidence="1">
    <location>
        <position position="1"/>
    </location>
</feature>
<proteinExistence type="evidence at transcript level"/>
<dbReference type="AlphaFoldDB" id="W8CEE2"/>
<accession>W8CEE2</accession>
<dbReference type="EMBL" id="GAMC01000351">
    <property type="protein sequence ID" value="JAC06205.1"/>
    <property type="molecule type" value="mRNA"/>
</dbReference>